<accession>A0A6B2KYF2</accession>
<evidence type="ECO:0000256" key="5">
    <source>
        <dbReference type="ARBA" id="ARBA00022679"/>
    </source>
</evidence>
<dbReference type="SUPFAM" id="SSF81301">
    <property type="entry name" value="Nucleotidyltransferase"/>
    <property type="match status" value="1"/>
</dbReference>
<feature type="region of interest" description="Disordered" evidence="8">
    <location>
        <begin position="279"/>
        <end position="325"/>
    </location>
</feature>
<dbReference type="EMBL" id="GIBP01000810">
    <property type="protein sequence ID" value="NDV29779.1"/>
    <property type="molecule type" value="Transcribed_RNA"/>
</dbReference>
<dbReference type="InterPro" id="IPR054708">
    <property type="entry name" value="MTPAP-like_central"/>
</dbReference>
<keyword evidence="5" id="KW-0808">Transferase</keyword>
<dbReference type="PANTHER" id="PTHR12271:SF40">
    <property type="entry name" value="POLY(A) RNA POLYMERASE GLD2"/>
    <property type="match status" value="1"/>
</dbReference>
<proteinExistence type="predicted"/>
<comment type="cofactor">
    <cofactor evidence="2">
        <name>Mg(2+)</name>
        <dbReference type="ChEBI" id="CHEBI:18420"/>
    </cofactor>
</comment>
<dbReference type="Gene3D" id="3.30.460.10">
    <property type="entry name" value="Beta Polymerase, domain 2"/>
    <property type="match status" value="1"/>
</dbReference>
<evidence type="ECO:0000256" key="4">
    <source>
        <dbReference type="ARBA" id="ARBA00022490"/>
    </source>
</evidence>
<organism evidence="11">
    <name type="scientific">Arcella intermedia</name>
    <dbReference type="NCBI Taxonomy" id="1963864"/>
    <lineage>
        <taxon>Eukaryota</taxon>
        <taxon>Amoebozoa</taxon>
        <taxon>Tubulinea</taxon>
        <taxon>Elardia</taxon>
        <taxon>Arcellinida</taxon>
        <taxon>Sphaerothecina</taxon>
        <taxon>Arcellidae</taxon>
        <taxon>Arcella</taxon>
    </lineage>
</organism>
<dbReference type="GO" id="GO:0005737">
    <property type="term" value="C:cytoplasm"/>
    <property type="evidence" value="ECO:0007669"/>
    <property type="project" value="UniProtKB-SubCell"/>
</dbReference>
<feature type="compositionally biased region" description="Low complexity" evidence="8">
    <location>
        <begin position="310"/>
        <end position="325"/>
    </location>
</feature>
<evidence type="ECO:0000256" key="1">
    <source>
        <dbReference type="ARBA" id="ARBA00001936"/>
    </source>
</evidence>
<dbReference type="AlphaFoldDB" id="A0A6B2KYF2"/>
<evidence type="ECO:0000259" key="10">
    <source>
        <dbReference type="Pfam" id="PF22600"/>
    </source>
</evidence>
<evidence type="ECO:0000313" key="11">
    <source>
        <dbReference type="EMBL" id="NDV29779.1"/>
    </source>
</evidence>
<dbReference type="SUPFAM" id="SSF81631">
    <property type="entry name" value="PAP/OAS1 substrate-binding domain"/>
    <property type="match status" value="1"/>
</dbReference>
<dbReference type="Pfam" id="PF03828">
    <property type="entry name" value="PAP_assoc"/>
    <property type="match status" value="1"/>
</dbReference>
<dbReference type="GO" id="GO:0046872">
    <property type="term" value="F:metal ion binding"/>
    <property type="evidence" value="ECO:0007669"/>
    <property type="project" value="UniProtKB-KW"/>
</dbReference>
<protein>
    <submittedName>
        <fullName evidence="11">Uncharacterized protein</fullName>
    </submittedName>
</protein>
<feature type="compositionally biased region" description="Polar residues" evidence="8">
    <location>
        <begin position="53"/>
        <end position="68"/>
    </location>
</feature>
<comment type="subcellular location">
    <subcellularLocation>
        <location evidence="3">Cytoplasm</location>
    </subcellularLocation>
</comment>
<dbReference type="GO" id="GO:0016779">
    <property type="term" value="F:nucleotidyltransferase activity"/>
    <property type="evidence" value="ECO:0007669"/>
    <property type="project" value="TreeGrafter"/>
</dbReference>
<name>A0A6B2KYF2_9EUKA</name>
<keyword evidence="4" id="KW-0963">Cytoplasm</keyword>
<keyword evidence="7" id="KW-0460">Magnesium</keyword>
<feature type="domain" description="Poly(A) RNA polymerase mitochondrial-like central palm" evidence="10">
    <location>
        <begin position="396"/>
        <end position="530"/>
    </location>
</feature>
<feature type="domain" description="PAP-associated" evidence="9">
    <location>
        <begin position="623"/>
        <end position="686"/>
    </location>
</feature>
<feature type="compositionally biased region" description="Low complexity" evidence="8">
    <location>
        <begin position="43"/>
        <end position="52"/>
    </location>
</feature>
<evidence type="ECO:0000256" key="3">
    <source>
        <dbReference type="ARBA" id="ARBA00004496"/>
    </source>
</evidence>
<evidence type="ECO:0000256" key="8">
    <source>
        <dbReference type="SAM" id="MobiDB-lite"/>
    </source>
</evidence>
<feature type="region of interest" description="Disordered" evidence="8">
    <location>
        <begin position="338"/>
        <end position="372"/>
    </location>
</feature>
<evidence type="ECO:0000259" key="9">
    <source>
        <dbReference type="Pfam" id="PF03828"/>
    </source>
</evidence>
<feature type="region of interest" description="Disordered" evidence="8">
    <location>
        <begin position="84"/>
        <end position="103"/>
    </location>
</feature>
<dbReference type="InterPro" id="IPR002058">
    <property type="entry name" value="PAP_assoc"/>
</dbReference>
<comment type="cofactor">
    <cofactor evidence="1">
        <name>Mn(2+)</name>
        <dbReference type="ChEBI" id="CHEBI:29035"/>
    </cofactor>
</comment>
<dbReference type="Pfam" id="PF22600">
    <property type="entry name" value="MTPAP-like_central"/>
    <property type="match status" value="1"/>
</dbReference>
<dbReference type="PANTHER" id="PTHR12271">
    <property type="entry name" value="POLY A POLYMERASE CID PAP -RELATED"/>
    <property type="match status" value="1"/>
</dbReference>
<reference evidence="11" key="1">
    <citation type="journal article" date="2020" name="J. Eukaryot. Microbiol.">
        <title>De novo Sequencing, Assembly and Annotation of the Transcriptome for the Free-Living Testate Amoeba Arcella intermedia.</title>
        <authorList>
            <person name="Ribeiro G.M."/>
            <person name="Porfirio-Sousa A.L."/>
            <person name="Maurer-Alcala X.X."/>
            <person name="Katz L.A."/>
            <person name="Lahr D.J.G."/>
        </authorList>
    </citation>
    <scope>NUCLEOTIDE SEQUENCE</scope>
</reference>
<dbReference type="Gene3D" id="1.10.1410.10">
    <property type="match status" value="1"/>
</dbReference>
<feature type="region of interest" description="Disordered" evidence="8">
    <location>
        <begin position="43"/>
        <end position="69"/>
    </location>
</feature>
<dbReference type="InterPro" id="IPR043519">
    <property type="entry name" value="NT_sf"/>
</dbReference>
<dbReference type="GO" id="GO:0031123">
    <property type="term" value="P:RNA 3'-end processing"/>
    <property type="evidence" value="ECO:0007669"/>
    <property type="project" value="TreeGrafter"/>
</dbReference>
<evidence type="ECO:0000256" key="2">
    <source>
        <dbReference type="ARBA" id="ARBA00001946"/>
    </source>
</evidence>
<feature type="region of interest" description="Disordered" evidence="8">
    <location>
        <begin position="174"/>
        <end position="238"/>
    </location>
</feature>
<keyword evidence="6" id="KW-0479">Metal-binding</keyword>
<evidence type="ECO:0000256" key="7">
    <source>
        <dbReference type="ARBA" id="ARBA00022842"/>
    </source>
</evidence>
<dbReference type="CDD" id="cd05402">
    <property type="entry name" value="NT_PAP_TUTase"/>
    <property type="match status" value="1"/>
</dbReference>
<evidence type="ECO:0000256" key="6">
    <source>
        <dbReference type="ARBA" id="ARBA00022723"/>
    </source>
</evidence>
<sequence length="729" mass="82308">MHLGRFTFILMDYNKGSNKPLNYNYNYNHNNYNHNHTNNFHYNHNHNHNYNYKDNQSQSQYQSHNPQNIKKVKKSKEKFIAVPPGFESMKSNGSGSGGAPEATQYPNVPSIPVVMAVPFGGYLPLYPPMPFPSGNTSMGMNFDYWWPQTENPTTATAGVFSLQDLEKELLQDAKTSVDNTPTPSPTPLTHDMSLKKPIPSPQHEIPMPKSPELPAKRSPRVGNAGVHGSAEKDLGGGCEEVPLKGSMQEGMVMTSIEEGNTKHAVEALHKGMGDVNGSDWEDEYLKNGNGDIEGMRKKPETAAPLKKSRNGNSKGGSNSNSNCVSSNLHVTANMNQNYKNWNPRANLGPSKSLNTTPEKYKNANPAPQTERKRVNKANNTQNFPVQTLSPEISSAISIEIENLYQTLQPTQQEIQQRNNLVRRLEELVQSIFPDHSPSIHVYGSSGNGLLCTKADLDICLNIDISAGSPLEILSKLSDNLLKNNMKNVKPLMLARCPIIKFQDPETDISCDVCLNNELAIRNTKLLADYMSLDDRVKKLAVCIKYWAKRRKINETYEGFLSSYSYVIMLINFLQRRKPPILPSLQQHKKPPHPNPSNLVEGFDCYCYPHLSDLQSTSKANSENLGELLFGFFKLYAFHFKYKEHVISIRTIKYLDKADKEKEWEVRCGNKRTHNYFTLEDPFEITHNLARNTDIDQLKVLKYEFSRASWCIANGEKLSKVSALFKYINQ</sequence>